<accession>A0A423VN73</accession>
<keyword evidence="2" id="KW-0479">Metal-binding</keyword>
<evidence type="ECO:0000256" key="2">
    <source>
        <dbReference type="ARBA" id="ARBA00022723"/>
    </source>
</evidence>
<dbReference type="AlphaFoldDB" id="A0A423VN73"/>
<evidence type="ECO:0000256" key="3">
    <source>
        <dbReference type="ARBA" id="ARBA00022801"/>
    </source>
</evidence>
<gene>
    <name evidence="6" type="ORF">VSDG_06651</name>
</gene>
<protein>
    <recommendedName>
        <fullName evidence="5">Adenosine deaminase domain-containing protein</fullName>
    </recommendedName>
</protein>
<dbReference type="InterPro" id="IPR032466">
    <property type="entry name" value="Metal_Hydrolase"/>
</dbReference>
<dbReference type="GO" id="GO:0046103">
    <property type="term" value="P:inosine biosynthetic process"/>
    <property type="evidence" value="ECO:0007669"/>
    <property type="project" value="TreeGrafter"/>
</dbReference>
<evidence type="ECO:0000256" key="4">
    <source>
        <dbReference type="SAM" id="MobiDB-lite"/>
    </source>
</evidence>
<feature type="domain" description="Adenosine deaminase" evidence="5">
    <location>
        <begin position="721"/>
        <end position="955"/>
    </location>
</feature>
<dbReference type="InterPro" id="IPR006330">
    <property type="entry name" value="Ado/ade_deaminase"/>
</dbReference>
<dbReference type="PANTHER" id="PTHR11409">
    <property type="entry name" value="ADENOSINE DEAMINASE"/>
    <property type="match status" value="1"/>
</dbReference>
<evidence type="ECO:0000313" key="7">
    <source>
        <dbReference type="Proteomes" id="UP000284375"/>
    </source>
</evidence>
<evidence type="ECO:0000313" key="6">
    <source>
        <dbReference type="EMBL" id="ROV92460.1"/>
    </source>
</evidence>
<comment type="cofactor">
    <cofactor evidence="1">
        <name>Zn(2+)</name>
        <dbReference type="ChEBI" id="CHEBI:29105"/>
    </cofactor>
</comment>
<evidence type="ECO:0000259" key="5">
    <source>
        <dbReference type="Pfam" id="PF00962"/>
    </source>
</evidence>
<dbReference type="GO" id="GO:0046872">
    <property type="term" value="F:metal ion binding"/>
    <property type="evidence" value="ECO:0007669"/>
    <property type="project" value="UniProtKB-KW"/>
</dbReference>
<dbReference type="Pfam" id="PF00962">
    <property type="entry name" value="A_deaminase"/>
    <property type="match status" value="1"/>
</dbReference>
<name>A0A423VN73_CYTCH</name>
<comment type="caution">
    <text evidence="6">The sequence shown here is derived from an EMBL/GenBank/DDBJ whole genome shotgun (WGS) entry which is preliminary data.</text>
</comment>
<dbReference type="Proteomes" id="UP000284375">
    <property type="component" value="Unassembled WGS sequence"/>
</dbReference>
<dbReference type="EMBL" id="LJZO01000037">
    <property type="protein sequence ID" value="ROV92460.1"/>
    <property type="molecule type" value="Genomic_DNA"/>
</dbReference>
<dbReference type="SUPFAM" id="SSF51556">
    <property type="entry name" value="Metallo-dependent hydrolases"/>
    <property type="match status" value="1"/>
</dbReference>
<feature type="compositionally biased region" description="Polar residues" evidence="4">
    <location>
        <begin position="974"/>
        <end position="1025"/>
    </location>
</feature>
<feature type="region of interest" description="Disordered" evidence="4">
    <location>
        <begin position="974"/>
        <end position="1059"/>
    </location>
</feature>
<dbReference type="GO" id="GO:0004000">
    <property type="term" value="F:adenosine deaminase activity"/>
    <property type="evidence" value="ECO:0007669"/>
    <property type="project" value="TreeGrafter"/>
</dbReference>
<dbReference type="GO" id="GO:0006154">
    <property type="term" value="P:adenosine catabolic process"/>
    <property type="evidence" value="ECO:0007669"/>
    <property type="project" value="TreeGrafter"/>
</dbReference>
<dbReference type="PANTHER" id="PTHR11409:SF37">
    <property type="entry name" value="ADENOSINE DEAMINASE DOMAIN-CONTAINING PROTEIN"/>
    <property type="match status" value="1"/>
</dbReference>
<dbReference type="OrthoDB" id="7202371at2759"/>
<dbReference type="STRING" id="252740.A0A423VN73"/>
<organism evidence="6 7">
    <name type="scientific">Cytospora chrysosperma</name>
    <name type="common">Cytospora canker fungus</name>
    <name type="synonym">Sphaeria chrysosperma</name>
    <dbReference type="NCBI Taxonomy" id="252740"/>
    <lineage>
        <taxon>Eukaryota</taxon>
        <taxon>Fungi</taxon>
        <taxon>Dikarya</taxon>
        <taxon>Ascomycota</taxon>
        <taxon>Pezizomycotina</taxon>
        <taxon>Sordariomycetes</taxon>
        <taxon>Sordariomycetidae</taxon>
        <taxon>Diaporthales</taxon>
        <taxon>Cytosporaceae</taxon>
        <taxon>Cytospora</taxon>
    </lineage>
</organism>
<dbReference type="InterPro" id="IPR001365">
    <property type="entry name" value="A_deaminase_dom"/>
</dbReference>
<proteinExistence type="predicted"/>
<keyword evidence="3" id="KW-0378">Hydrolase</keyword>
<reference evidence="6 7" key="1">
    <citation type="submission" date="2015-09" db="EMBL/GenBank/DDBJ databases">
        <title>Host preference determinants of Valsa canker pathogens revealed by comparative genomics.</title>
        <authorList>
            <person name="Yin Z."/>
            <person name="Huang L."/>
        </authorList>
    </citation>
    <scope>NUCLEOTIDE SEQUENCE [LARGE SCALE GENOMIC DNA]</scope>
    <source>
        <strain evidence="6 7">YSFL</strain>
    </source>
</reference>
<evidence type="ECO:0000256" key="1">
    <source>
        <dbReference type="ARBA" id="ARBA00001947"/>
    </source>
</evidence>
<keyword evidence="7" id="KW-1185">Reference proteome</keyword>
<sequence length="1059" mass="119598">MQSQHSGLASLPTELLNKIAGPLSTNDFNALRSTCKLVEDKLFPYWANCFFKKKQFMIDEFSLQALVDISQHNALSKVMTHIIIGLEEFQYDSEQMLTQDPLEYDQWAWRAASINQKNLLQTGVAIDHLSTAFANLPNLKAICIRDFNSPTRYRDAVGRQTSEWRSYGSSFHRQWKHKHFANSLRSKEFSGLVFKAILTAIDRCSPELNSLEVSLRNRELSLMDDAFAFSPALGAGLTKTLHHLTKLHLDLGCNKQDQSFSSPPLSSDIASDFFDPSTAYIRRFLAHTKNVEWLRLNFSHNHGTSTRFLNWLSLEPGYDPYPKQLRWDEISPAPIALPLRQLDLGRITVQPHVLHKVLAEFPDLMGLCLKDATLHVEDDVSSHRLLDDSGAYEDGDFDRMPMMDNDHQDGAVAFRAGLSRNHLFHSIYETRRSTDTNCGAIKPKITPSRDFGIVQMASQTTQSTKAFQTLVQKLEPNAAKIVQELKQYDEGIYKKDGKKIGGRYLDNKETIAKTRLYELAYKAPKGAHLHIHFNSCLGPNVLLDIAAEEAMKGRMYISTNIWGPLTAANLNTANIQFHFLGATKRTRSIFHSEYKGRKTPTDDVETYDKMPFHDFLDDFQKNIGIDALPKSIQNAAGKNGSKALAMMWLRQKLVFSANQVTYATGSPDTVAQQWNIFNARTQMMKGLFNYEYAYRRYIQLLLTEFVFKTSNPELKMNNFEIMDLIIDEYKKFKEDKRNEGLGGLKVIYCTPRSFNIEKVRWSLEECLSMKQNPKIGPYIAGFDIIGPENKPNGLKYFATLFRKFQEDCARAKVRCPFLFHAGESHKDPDGNLNVAMALGSKRIAHGFSIPNNAKVKEWARDKRVCVECCPISNEILGLDPFIKHAAVYKLMAAEIPCALASDNPTLFSSNLSYDFYQFMIGDPNFTLSRWRKLMEDSLTHSVWNSENEKQAVVEKWRNRYVIFLQNILKDRISSSSDADQKQGQAVGNVPRTSTVPVRSATATSSSKGSVMASTSAKSRSQQVLNSADPRASKSAGTAPGLTNKPAIKVSTKPATNGRS</sequence>
<dbReference type="Gene3D" id="3.20.20.140">
    <property type="entry name" value="Metal-dependent hydrolases"/>
    <property type="match status" value="1"/>
</dbReference>